<keyword evidence="1" id="KW-0802">TPR repeat</keyword>
<organism evidence="3 4">
    <name type="scientific">Thermohalobaculum xanthum</name>
    <dbReference type="NCBI Taxonomy" id="2753746"/>
    <lineage>
        <taxon>Bacteria</taxon>
        <taxon>Pseudomonadati</taxon>
        <taxon>Pseudomonadota</taxon>
        <taxon>Alphaproteobacteria</taxon>
        <taxon>Rhodobacterales</taxon>
        <taxon>Paracoccaceae</taxon>
        <taxon>Thermohalobaculum</taxon>
    </lineage>
</organism>
<dbReference type="SUPFAM" id="SSF48452">
    <property type="entry name" value="TPR-like"/>
    <property type="match status" value="1"/>
</dbReference>
<evidence type="ECO:0000313" key="4">
    <source>
        <dbReference type="Proteomes" id="UP000655420"/>
    </source>
</evidence>
<evidence type="ECO:0000256" key="1">
    <source>
        <dbReference type="PROSITE-ProRule" id="PRU00339"/>
    </source>
</evidence>
<protein>
    <submittedName>
        <fullName evidence="3">Tetratricopeptide repeat protein</fullName>
    </submittedName>
</protein>
<dbReference type="Gene3D" id="1.25.40.10">
    <property type="entry name" value="Tetratricopeptide repeat domain"/>
    <property type="match status" value="1"/>
</dbReference>
<proteinExistence type="predicted"/>
<evidence type="ECO:0000313" key="3">
    <source>
        <dbReference type="EMBL" id="MBK0401152.1"/>
    </source>
</evidence>
<reference evidence="3" key="1">
    <citation type="submission" date="2020-12" db="EMBL/GenBank/DDBJ databases">
        <title>Bacterial taxonomy.</title>
        <authorList>
            <person name="Pan X."/>
        </authorList>
    </citation>
    <scope>NUCLEOTIDE SEQUENCE</scope>
    <source>
        <strain evidence="3">M0105</strain>
    </source>
</reference>
<feature type="region of interest" description="Disordered" evidence="2">
    <location>
        <begin position="1"/>
        <end position="37"/>
    </location>
</feature>
<sequence length="207" mass="22789">MLAHMPRAEAQVDGSGEVPDGGAEAAMPESPALPEGLMPALPEAREAARKAQLDALFDQLADEQNTNWEIVQAQILRQWRQSGSPSMDVLMNRALAAIEVDDFDTALVFLNDLIRLAPDFAEAWNQRATVHFLRRDYGRSVADIERVLMLEPRHFGALSGLGIILDRLGNEAGALKAFRRVLEIHPHMPGAQEGVKRLSPEVDGRPI</sequence>
<accession>A0A8J7MBF3</accession>
<dbReference type="RefSeq" id="WP_200613345.1">
    <property type="nucleotide sequence ID" value="NZ_JAEHHL010000015.1"/>
</dbReference>
<evidence type="ECO:0000256" key="2">
    <source>
        <dbReference type="SAM" id="MobiDB-lite"/>
    </source>
</evidence>
<feature type="repeat" description="TPR" evidence="1">
    <location>
        <begin position="121"/>
        <end position="154"/>
    </location>
</feature>
<dbReference type="Proteomes" id="UP000655420">
    <property type="component" value="Unassembled WGS sequence"/>
</dbReference>
<dbReference type="PROSITE" id="PS50005">
    <property type="entry name" value="TPR"/>
    <property type="match status" value="2"/>
</dbReference>
<dbReference type="AlphaFoldDB" id="A0A8J7MBF3"/>
<dbReference type="EMBL" id="JAEHHL010000015">
    <property type="protein sequence ID" value="MBK0401152.1"/>
    <property type="molecule type" value="Genomic_DNA"/>
</dbReference>
<name>A0A8J7MBF3_9RHOB</name>
<dbReference type="Pfam" id="PF13432">
    <property type="entry name" value="TPR_16"/>
    <property type="match status" value="1"/>
</dbReference>
<feature type="repeat" description="TPR" evidence="1">
    <location>
        <begin position="155"/>
        <end position="188"/>
    </location>
</feature>
<comment type="caution">
    <text evidence="3">The sequence shown here is derived from an EMBL/GenBank/DDBJ whole genome shotgun (WGS) entry which is preliminary data.</text>
</comment>
<dbReference type="SMART" id="SM00028">
    <property type="entry name" value="TPR"/>
    <property type="match status" value="3"/>
</dbReference>
<keyword evidence="4" id="KW-1185">Reference proteome</keyword>
<dbReference type="InterPro" id="IPR019734">
    <property type="entry name" value="TPR_rpt"/>
</dbReference>
<gene>
    <name evidence="3" type="ORF">H0I76_18290</name>
</gene>
<dbReference type="InterPro" id="IPR011990">
    <property type="entry name" value="TPR-like_helical_dom_sf"/>
</dbReference>